<reference evidence="2 3" key="1">
    <citation type="submission" date="2023-12" db="EMBL/GenBank/DDBJ databases">
        <title>the genome sequence of Hyalangium sp. s54d21.</title>
        <authorList>
            <person name="Zhang X."/>
        </authorList>
    </citation>
    <scope>NUCLEOTIDE SEQUENCE [LARGE SCALE GENOMIC DNA]</scope>
    <source>
        <strain evidence="3">s54d21</strain>
    </source>
</reference>
<protein>
    <submittedName>
        <fullName evidence="2">DUF2381 family protein</fullName>
    </submittedName>
</protein>
<dbReference type="NCBIfam" id="TIGR02268">
    <property type="entry name" value="Myxococcus xanthus paralogous family TIGR02268"/>
    <property type="match status" value="1"/>
</dbReference>
<name>A0ABU5H9M9_9BACT</name>
<gene>
    <name evidence="2" type="ORF">SYV04_26745</name>
</gene>
<dbReference type="InterPro" id="IPR011754">
    <property type="entry name" value="Mxa_paralog_2268"/>
</dbReference>
<evidence type="ECO:0000313" key="3">
    <source>
        <dbReference type="Proteomes" id="UP001291309"/>
    </source>
</evidence>
<evidence type="ECO:0000313" key="2">
    <source>
        <dbReference type="EMBL" id="MDY7230021.1"/>
    </source>
</evidence>
<comment type="caution">
    <text evidence="2">The sequence shown here is derived from an EMBL/GenBank/DDBJ whole genome shotgun (WGS) entry which is preliminary data.</text>
</comment>
<feature type="chain" id="PRO_5047141103" evidence="1">
    <location>
        <begin position="22"/>
        <end position="294"/>
    </location>
</feature>
<keyword evidence="1" id="KW-0732">Signal</keyword>
<accession>A0ABU5H9M9</accession>
<dbReference type="Pfam" id="PF09544">
    <property type="entry name" value="DUF2381"/>
    <property type="match status" value="1"/>
</dbReference>
<dbReference type="Proteomes" id="UP001291309">
    <property type="component" value="Unassembled WGS sequence"/>
</dbReference>
<proteinExistence type="predicted"/>
<sequence>MVLPTKWLLLALLLVASAAAAQPRSPVRQRQDRRAALPSTSAEPIPELYVAAGNLTTVAFNGPLDRESLVVDRTRFKWVDVGDRTLVLQPFADLGSGERLIVKVGFKDRALPTLAVLAVVTDSTVVDGNVEVDRRANTPEALLAALAQKEAELEELKARSAGSGPANLVLSEWLTKSMKPRPFFIIESPADTSGLVVTESIGYEGGSSALVAVRLRNLPGQKPWELGQARVAGPGGVSVKVLSVQLKPQHLAPAEEGLVVVESKAAPWAPGKPFSVELVDASGQRRLSFNLLAM</sequence>
<organism evidence="2 3">
    <name type="scientific">Hyalangium rubrum</name>
    <dbReference type="NCBI Taxonomy" id="3103134"/>
    <lineage>
        <taxon>Bacteria</taxon>
        <taxon>Pseudomonadati</taxon>
        <taxon>Myxococcota</taxon>
        <taxon>Myxococcia</taxon>
        <taxon>Myxococcales</taxon>
        <taxon>Cystobacterineae</taxon>
        <taxon>Archangiaceae</taxon>
        <taxon>Hyalangium</taxon>
    </lineage>
</organism>
<keyword evidence="3" id="KW-1185">Reference proteome</keyword>
<dbReference type="RefSeq" id="WP_321548745.1">
    <property type="nucleotide sequence ID" value="NZ_JAXIVS010000010.1"/>
</dbReference>
<feature type="signal peptide" evidence="1">
    <location>
        <begin position="1"/>
        <end position="21"/>
    </location>
</feature>
<evidence type="ECO:0000256" key="1">
    <source>
        <dbReference type="SAM" id="SignalP"/>
    </source>
</evidence>
<dbReference type="EMBL" id="JAXIVS010000010">
    <property type="protein sequence ID" value="MDY7230021.1"/>
    <property type="molecule type" value="Genomic_DNA"/>
</dbReference>